<feature type="transmembrane region" description="Helical" evidence="1">
    <location>
        <begin position="95"/>
        <end position="116"/>
    </location>
</feature>
<dbReference type="EMBL" id="ML977330">
    <property type="protein sequence ID" value="KAF2112534.1"/>
    <property type="molecule type" value="Genomic_DNA"/>
</dbReference>
<dbReference type="OrthoDB" id="2991872at2759"/>
<gene>
    <name evidence="2" type="ORF">BDV96DRAFT_648791</name>
</gene>
<evidence type="ECO:0000313" key="3">
    <source>
        <dbReference type="Proteomes" id="UP000799770"/>
    </source>
</evidence>
<keyword evidence="1" id="KW-0472">Membrane</keyword>
<dbReference type="AlphaFoldDB" id="A0A6A5Z0F2"/>
<reference evidence="2" key="1">
    <citation type="journal article" date="2020" name="Stud. Mycol.">
        <title>101 Dothideomycetes genomes: a test case for predicting lifestyles and emergence of pathogens.</title>
        <authorList>
            <person name="Haridas S."/>
            <person name="Albert R."/>
            <person name="Binder M."/>
            <person name="Bloem J."/>
            <person name="Labutti K."/>
            <person name="Salamov A."/>
            <person name="Andreopoulos B."/>
            <person name="Baker S."/>
            <person name="Barry K."/>
            <person name="Bills G."/>
            <person name="Bluhm B."/>
            <person name="Cannon C."/>
            <person name="Castanera R."/>
            <person name="Culley D."/>
            <person name="Daum C."/>
            <person name="Ezra D."/>
            <person name="Gonzalez J."/>
            <person name="Henrissat B."/>
            <person name="Kuo A."/>
            <person name="Liang C."/>
            <person name="Lipzen A."/>
            <person name="Lutzoni F."/>
            <person name="Magnuson J."/>
            <person name="Mondo S."/>
            <person name="Nolan M."/>
            <person name="Ohm R."/>
            <person name="Pangilinan J."/>
            <person name="Park H.-J."/>
            <person name="Ramirez L."/>
            <person name="Alfaro M."/>
            <person name="Sun H."/>
            <person name="Tritt A."/>
            <person name="Yoshinaga Y."/>
            <person name="Zwiers L.-H."/>
            <person name="Turgeon B."/>
            <person name="Goodwin S."/>
            <person name="Spatafora J."/>
            <person name="Crous P."/>
            <person name="Grigoriev I."/>
        </authorList>
    </citation>
    <scope>NUCLEOTIDE SEQUENCE</scope>
    <source>
        <strain evidence="2">CBS 627.86</strain>
    </source>
</reference>
<evidence type="ECO:0000256" key="1">
    <source>
        <dbReference type="SAM" id="Phobius"/>
    </source>
</evidence>
<keyword evidence="1" id="KW-1133">Transmembrane helix</keyword>
<proteinExistence type="predicted"/>
<keyword evidence="3" id="KW-1185">Reference proteome</keyword>
<organism evidence="2 3">
    <name type="scientific">Lophiotrema nucula</name>
    <dbReference type="NCBI Taxonomy" id="690887"/>
    <lineage>
        <taxon>Eukaryota</taxon>
        <taxon>Fungi</taxon>
        <taxon>Dikarya</taxon>
        <taxon>Ascomycota</taxon>
        <taxon>Pezizomycotina</taxon>
        <taxon>Dothideomycetes</taxon>
        <taxon>Pleosporomycetidae</taxon>
        <taxon>Pleosporales</taxon>
        <taxon>Lophiotremataceae</taxon>
        <taxon>Lophiotrema</taxon>
    </lineage>
</organism>
<name>A0A6A5Z0F2_9PLEO</name>
<protein>
    <submittedName>
        <fullName evidence="2">Uncharacterized protein</fullName>
    </submittedName>
</protein>
<dbReference type="Proteomes" id="UP000799770">
    <property type="component" value="Unassembled WGS sequence"/>
</dbReference>
<keyword evidence="1" id="KW-0812">Transmembrane</keyword>
<sequence length="117" mass="12851">MLSLIPLTLLISILYYGAFSRFTHGRYTRAFYRYQMDRAPDNEYTWMIPVADTTLGTMLLFGKMRTFAALLCAAGQGGGIVARLNDGKGRGLGRVLPDLGILGLGVVVFVMSWVGIL</sequence>
<evidence type="ECO:0000313" key="2">
    <source>
        <dbReference type="EMBL" id="KAF2112534.1"/>
    </source>
</evidence>
<accession>A0A6A5Z0F2</accession>